<name>A0ACB8T0A5_9AGAM</name>
<organism evidence="1 2">
    <name type="scientific">Artomyces pyxidatus</name>
    <dbReference type="NCBI Taxonomy" id="48021"/>
    <lineage>
        <taxon>Eukaryota</taxon>
        <taxon>Fungi</taxon>
        <taxon>Dikarya</taxon>
        <taxon>Basidiomycota</taxon>
        <taxon>Agaricomycotina</taxon>
        <taxon>Agaricomycetes</taxon>
        <taxon>Russulales</taxon>
        <taxon>Auriscalpiaceae</taxon>
        <taxon>Artomyces</taxon>
    </lineage>
</organism>
<keyword evidence="2" id="KW-1185">Reference proteome</keyword>
<evidence type="ECO:0000313" key="2">
    <source>
        <dbReference type="Proteomes" id="UP000814140"/>
    </source>
</evidence>
<protein>
    <submittedName>
        <fullName evidence="1">Uncharacterized protein</fullName>
    </submittedName>
</protein>
<reference evidence="1" key="2">
    <citation type="journal article" date="2022" name="New Phytol.">
        <title>Evolutionary transition to the ectomycorrhizal habit in the genomes of a hyperdiverse lineage of mushroom-forming fungi.</title>
        <authorList>
            <person name="Looney B."/>
            <person name="Miyauchi S."/>
            <person name="Morin E."/>
            <person name="Drula E."/>
            <person name="Courty P.E."/>
            <person name="Kohler A."/>
            <person name="Kuo A."/>
            <person name="LaButti K."/>
            <person name="Pangilinan J."/>
            <person name="Lipzen A."/>
            <person name="Riley R."/>
            <person name="Andreopoulos W."/>
            <person name="He G."/>
            <person name="Johnson J."/>
            <person name="Nolan M."/>
            <person name="Tritt A."/>
            <person name="Barry K.W."/>
            <person name="Grigoriev I.V."/>
            <person name="Nagy L.G."/>
            <person name="Hibbett D."/>
            <person name="Henrissat B."/>
            <person name="Matheny P.B."/>
            <person name="Labbe J."/>
            <person name="Martin F.M."/>
        </authorList>
    </citation>
    <scope>NUCLEOTIDE SEQUENCE</scope>
    <source>
        <strain evidence="1">HHB10654</strain>
    </source>
</reference>
<proteinExistence type="predicted"/>
<accession>A0ACB8T0A5</accession>
<gene>
    <name evidence="1" type="ORF">BV25DRAFT_754511</name>
</gene>
<dbReference type="EMBL" id="MU277212">
    <property type="protein sequence ID" value="KAI0061416.1"/>
    <property type="molecule type" value="Genomic_DNA"/>
</dbReference>
<sequence>MGPRPRNVFANCPGSTSFEPARGLRLPRLSMTLEPTWCSSLSDNLQEMANSYTSFDSALRLMGLGTRKNRRIFRSPACRPYGVLNVNCTADGCPSARSSFSRLKFSRYFKPFYLCFNAKLLVSLSGFSSFAVGASPLFLFCLRSRGRLAFQRFDRPQERGLCGR</sequence>
<reference evidence="1" key="1">
    <citation type="submission" date="2021-03" db="EMBL/GenBank/DDBJ databases">
        <authorList>
            <consortium name="DOE Joint Genome Institute"/>
            <person name="Ahrendt S."/>
            <person name="Looney B.P."/>
            <person name="Miyauchi S."/>
            <person name="Morin E."/>
            <person name="Drula E."/>
            <person name="Courty P.E."/>
            <person name="Chicoki N."/>
            <person name="Fauchery L."/>
            <person name="Kohler A."/>
            <person name="Kuo A."/>
            <person name="Labutti K."/>
            <person name="Pangilinan J."/>
            <person name="Lipzen A."/>
            <person name="Riley R."/>
            <person name="Andreopoulos W."/>
            <person name="He G."/>
            <person name="Johnson J."/>
            <person name="Barry K.W."/>
            <person name="Grigoriev I.V."/>
            <person name="Nagy L."/>
            <person name="Hibbett D."/>
            <person name="Henrissat B."/>
            <person name="Matheny P.B."/>
            <person name="Labbe J."/>
            <person name="Martin F."/>
        </authorList>
    </citation>
    <scope>NUCLEOTIDE SEQUENCE</scope>
    <source>
        <strain evidence="1">HHB10654</strain>
    </source>
</reference>
<comment type="caution">
    <text evidence="1">The sequence shown here is derived from an EMBL/GenBank/DDBJ whole genome shotgun (WGS) entry which is preliminary data.</text>
</comment>
<dbReference type="Proteomes" id="UP000814140">
    <property type="component" value="Unassembled WGS sequence"/>
</dbReference>
<evidence type="ECO:0000313" key="1">
    <source>
        <dbReference type="EMBL" id="KAI0061416.1"/>
    </source>
</evidence>